<proteinExistence type="predicted"/>
<evidence type="ECO:0000313" key="2">
    <source>
        <dbReference type="Proteomes" id="UP001472677"/>
    </source>
</evidence>
<protein>
    <submittedName>
        <fullName evidence="1">Uncharacterized protein</fullName>
    </submittedName>
</protein>
<dbReference type="EMBL" id="JBBPBM010000017">
    <property type="protein sequence ID" value="KAK8556933.1"/>
    <property type="molecule type" value="Genomic_DNA"/>
</dbReference>
<name>A0ABR2EC08_9ROSI</name>
<accession>A0ABR2EC08</accession>
<keyword evidence="2" id="KW-1185">Reference proteome</keyword>
<reference evidence="1 2" key="1">
    <citation type="journal article" date="2024" name="G3 (Bethesda)">
        <title>Genome assembly of Hibiscus sabdariffa L. provides insights into metabolisms of medicinal natural products.</title>
        <authorList>
            <person name="Kim T."/>
        </authorList>
    </citation>
    <scope>NUCLEOTIDE SEQUENCE [LARGE SCALE GENOMIC DNA]</scope>
    <source>
        <strain evidence="1">TK-2024</strain>
        <tissue evidence="1">Old leaves</tissue>
    </source>
</reference>
<evidence type="ECO:0000313" key="1">
    <source>
        <dbReference type="EMBL" id="KAK8556933.1"/>
    </source>
</evidence>
<comment type="caution">
    <text evidence="1">The sequence shown here is derived from an EMBL/GenBank/DDBJ whole genome shotgun (WGS) entry which is preliminary data.</text>
</comment>
<organism evidence="1 2">
    <name type="scientific">Hibiscus sabdariffa</name>
    <name type="common">roselle</name>
    <dbReference type="NCBI Taxonomy" id="183260"/>
    <lineage>
        <taxon>Eukaryota</taxon>
        <taxon>Viridiplantae</taxon>
        <taxon>Streptophyta</taxon>
        <taxon>Embryophyta</taxon>
        <taxon>Tracheophyta</taxon>
        <taxon>Spermatophyta</taxon>
        <taxon>Magnoliopsida</taxon>
        <taxon>eudicotyledons</taxon>
        <taxon>Gunneridae</taxon>
        <taxon>Pentapetalae</taxon>
        <taxon>rosids</taxon>
        <taxon>malvids</taxon>
        <taxon>Malvales</taxon>
        <taxon>Malvaceae</taxon>
        <taxon>Malvoideae</taxon>
        <taxon>Hibiscus</taxon>
    </lineage>
</organism>
<gene>
    <name evidence="1" type="ORF">V6N12_003322</name>
</gene>
<sequence length="88" mass="10015">MTCGFKQFVRNIKFHPCVYLPSLTRIVRPFGEPSMVFGDLFHSNIFWLLGDGNDANVWHDVWVPSLGSLNNCVKSSDMMQCAPLFADF</sequence>
<dbReference type="Proteomes" id="UP001472677">
    <property type="component" value="Unassembled WGS sequence"/>
</dbReference>